<comment type="caution">
    <text evidence="2">The sequence shown here is derived from an EMBL/GenBank/DDBJ whole genome shotgun (WGS) entry which is preliminary data.</text>
</comment>
<evidence type="ECO:0000313" key="3">
    <source>
        <dbReference type="Proteomes" id="UP000789326"/>
    </source>
</evidence>
<dbReference type="Proteomes" id="UP000789326">
    <property type="component" value="Unassembled WGS sequence"/>
</dbReference>
<dbReference type="Pfam" id="PF04143">
    <property type="entry name" value="Sulf_transp"/>
    <property type="match status" value="1"/>
</dbReference>
<keyword evidence="1" id="KW-0472">Membrane</keyword>
<proteinExistence type="predicted"/>
<keyword evidence="1" id="KW-0812">Transmembrane</keyword>
<keyword evidence="1" id="KW-1133">Transmembrane helix</keyword>
<feature type="transmembrane region" description="Helical" evidence="1">
    <location>
        <begin position="22"/>
        <end position="40"/>
    </location>
</feature>
<organism evidence="2 3">
    <name type="scientific">Peribacillus simplex</name>
    <dbReference type="NCBI Taxonomy" id="1478"/>
    <lineage>
        <taxon>Bacteria</taxon>
        <taxon>Bacillati</taxon>
        <taxon>Bacillota</taxon>
        <taxon>Bacilli</taxon>
        <taxon>Bacillales</taxon>
        <taxon>Bacillaceae</taxon>
        <taxon>Peribacillus</taxon>
    </lineage>
</organism>
<protein>
    <submittedName>
        <fullName evidence="2">Uncharacterized protein</fullName>
    </submittedName>
</protein>
<sequence length="194" mass="21229">MAGDNLLSYRTSDTYIHETLNVSPWVLVIIVTLLVGLLVIRELRKPKLPIFKMKPKKTGLAHILFEKRWHPFVTASLVGLILIKAWPLSAMTGRMFGLGITAPSANILTFLITGDDALIDWGTFLVLGIVLETTGMVCPFSLVEAKEAIVDMAIEEELIINFDCTQATGASCVGLLPKVMKSRSLSKSMTLNGV</sequence>
<dbReference type="InterPro" id="IPR007272">
    <property type="entry name" value="Sulf_transp_TsuA/YedE"/>
</dbReference>
<name>A0A9W4PLK3_9BACI</name>
<gene>
    <name evidence="2" type="ORF">SRABI133_05142</name>
</gene>
<accession>A0A9W4PLK3</accession>
<dbReference type="SUPFAM" id="SSF64307">
    <property type="entry name" value="SirA-like"/>
    <property type="match status" value="1"/>
</dbReference>
<evidence type="ECO:0000313" key="2">
    <source>
        <dbReference type="EMBL" id="CAH0316022.1"/>
    </source>
</evidence>
<dbReference type="AlphaFoldDB" id="A0A9W4PLK3"/>
<dbReference type="EMBL" id="CAKKMG010000165">
    <property type="protein sequence ID" value="CAH0316022.1"/>
    <property type="molecule type" value="Genomic_DNA"/>
</dbReference>
<reference evidence="2" key="1">
    <citation type="submission" date="2021-11" db="EMBL/GenBank/DDBJ databases">
        <authorList>
            <person name="Bulgarelli D."/>
        </authorList>
    </citation>
    <scope>NUCLEOTIDE SEQUENCE</scope>
    <source>
        <strain evidence="2">Bi133</strain>
    </source>
</reference>
<evidence type="ECO:0000256" key="1">
    <source>
        <dbReference type="SAM" id="Phobius"/>
    </source>
</evidence>
<dbReference type="InterPro" id="IPR036868">
    <property type="entry name" value="TusA-like_sf"/>
</dbReference>